<dbReference type="EMBL" id="MEUX01000022">
    <property type="protein sequence ID" value="OGC47081.1"/>
    <property type="molecule type" value="Genomic_DNA"/>
</dbReference>
<organism evidence="2 3">
    <name type="scientific">candidate division WWE3 bacterium RIFCSPHIGHO2_01_FULL_35_17</name>
    <dbReference type="NCBI Taxonomy" id="1802614"/>
    <lineage>
        <taxon>Bacteria</taxon>
        <taxon>Katanobacteria</taxon>
    </lineage>
</organism>
<feature type="transmembrane region" description="Helical" evidence="1">
    <location>
        <begin position="215"/>
        <end position="235"/>
    </location>
</feature>
<dbReference type="AlphaFoldDB" id="A0A1F4UQ25"/>
<feature type="transmembrane region" description="Helical" evidence="1">
    <location>
        <begin position="106"/>
        <end position="129"/>
    </location>
</feature>
<evidence type="ECO:0000313" key="2">
    <source>
        <dbReference type="EMBL" id="OGC47081.1"/>
    </source>
</evidence>
<evidence type="ECO:0000313" key="3">
    <source>
        <dbReference type="Proteomes" id="UP000176444"/>
    </source>
</evidence>
<feature type="transmembrane region" description="Helical" evidence="1">
    <location>
        <begin position="347"/>
        <end position="366"/>
    </location>
</feature>
<name>A0A1F4UQ25_UNCKA</name>
<sequence>MFFQIKQFFIRHYWALIFSISAGFLMIFPQVIFIIQAGPDYAGINILATDSEANFLARFQEIAEGDFDFLNVFWTFNQDKPYIQPPLAETLMYKFGRIFFSKVSQIFLLAKFILPALLFLVIYFFVLLFNSDKKIALVSSVGVMFYYSLGSVSEFKSFLAKNFIIPEPSIFSRPIVPVFGLILLFSFLSFLYLYITQSKKRYLWPAGICFGLSFYIYFFTWTFLVVFIFVSALWFLIKRDWLNLKKIFWIIFLSALIALPYWFNLYKLLNNPIFDSSASQTGFIISNSPIIGKYLIIVLILYFLNLYTKRIRGENLWFWSILIISFFTVLNQQIITGRILQPAHYHWYIIKPTVIILLVWFVFGLIQDKHPKYFWLSTSVFAVIGFYLITGQQIFVFLKNEGEVNAYAKQYGSVFNWLNQNMEKEQSIFTGISYTGQRGYVNLYTHLDEYLIKNRYHWIHYEAISGENRLYVLFLEYRLNKITPEMAEKLFFRDLRDEIFFRLLGYEYRLSYTDKDQEASDDMVRKILNEYTEFYQISLESAFKKYPVDYILWDGQLNPEWSLDEYNFLERIYEVKNIKIYKFI</sequence>
<feature type="transmembrane region" description="Helical" evidence="1">
    <location>
        <begin position="175"/>
        <end position="195"/>
    </location>
</feature>
<feature type="transmembrane region" description="Helical" evidence="1">
    <location>
        <begin position="316"/>
        <end position="335"/>
    </location>
</feature>
<feature type="transmembrane region" description="Helical" evidence="1">
    <location>
        <begin position="247"/>
        <end position="263"/>
    </location>
</feature>
<dbReference type="Proteomes" id="UP000176444">
    <property type="component" value="Unassembled WGS sequence"/>
</dbReference>
<accession>A0A1F4UQ25</accession>
<gene>
    <name evidence="2" type="ORF">A2713_01825</name>
</gene>
<keyword evidence="1" id="KW-1133">Transmembrane helix</keyword>
<protein>
    <recommendedName>
        <fullName evidence="4">Glycosyltransferase RgtA/B/C/D-like domain-containing protein</fullName>
    </recommendedName>
</protein>
<evidence type="ECO:0008006" key="4">
    <source>
        <dbReference type="Google" id="ProtNLM"/>
    </source>
</evidence>
<feature type="transmembrane region" description="Helical" evidence="1">
    <location>
        <begin position="283"/>
        <end position="304"/>
    </location>
</feature>
<feature type="transmembrane region" description="Helical" evidence="1">
    <location>
        <begin position="12"/>
        <end position="35"/>
    </location>
</feature>
<keyword evidence="1" id="KW-0812">Transmembrane</keyword>
<keyword evidence="1" id="KW-0472">Membrane</keyword>
<evidence type="ECO:0000256" key="1">
    <source>
        <dbReference type="SAM" id="Phobius"/>
    </source>
</evidence>
<comment type="caution">
    <text evidence="2">The sequence shown here is derived from an EMBL/GenBank/DDBJ whole genome shotgun (WGS) entry which is preliminary data.</text>
</comment>
<reference evidence="2 3" key="1">
    <citation type="journal article" date="2016" name="Nat. Commun.">
        <title>Thousands of microbial genomes shed light on interconnected biogeochemical processes in an aquifer system.</title>
        <authorList>
            <person name="Anantharaman K."/>
            <person name="Brown C.T."/>
            <person name="Hug L.A."/>
            <person name="Sharon I."/>
            <person name="Castelle C.J."/>
            <person name="Probst A.J."/>
            <person name="Thomas B.C."/>
            <person name="Singh A."/>
            <person name="Wilkins M.J."/>
            <person name="Karaoz U."/>
            <person name="Brodie E.L."/>
            <person name="Williams K.H."/>
            <person name="Hubbard S.S."/>
            <person name="Banfield J.F."/>
        </authorList>
    </citation>
    <scope>NUCLEOTIDE SEQUENCE [LARGE SCALE GENOMIC DNA]</scope>
</reference>
<proteinExistence type="predicted"/>
<feature type="transmembrane region" description="Helical" evidence="1">
    <location>
        <begin position="373"/>
        <end position="390"/>
    </location>
</feature>